<dbReference type="KEGG" id="nsm:JO391_14800"/>
<evidence type="ECO:0000313" key="1">
    <source>
        <dbReference type="EMBL" id="QYZ69002.1"/>
    </source>
</evidence>
<keyword evidence="2" id="KW-1185">Reference proteome</keyword>
<evidence type="ECO:0000313" key="2">
    <source>
        <dbReference type="Proteomes" id="UP000826300"/>
    </source>
</evidence>
<proteinExistence type="predicted"/>
<dbReference type="Proteomes" id="UP000826300">
    <property type="component" value="Chromosome"/>
</dbReference>
<accession>A0A8G0ZS37</accession>
<dbReference type="PROSITE" id="PS51257">
    <property type="entry name" value="PROKAR_LIPOPROTEIN"/>
    <property type="match status" value="1"/>
</dbReference>
<dbReference type="AlphaFoldDB" id="A0A8G0ZS37"/>
<reference evidence="1" key="1">
    <citation type="submission" date="2021-02" db="EMBL/GenBank/DDBJ databases">
        <title>Rhodobacter shimadae sp. nov., an aerobic anoxygenic phototrophic bacterium isolated from a hot spring.</title>
        <authorList>
            <person name="Muramatsu S."/>
            <person name="Haruta S."/>
            <person name="Hirose S."/>
            <person name="Hanada S."/>
        </authorList>
    </citation>
    <scope>NUCLEOTIDE SEQUENCE</scope>
    <source>
        <strain evidence="1">N10</strain>
    </source>
</reference>
<dbReference type="RefSeq" id="WP_220661222.1">
    <property type="nucleotide sequence ID" value="NZ_CP069370.1"/>
</dbReference>
<sequence>MLRRIAPLMLVLLAACGIDGDPIPPPVEAGPNPGVTVTGDAQMGIVKPFGGG</sequence>
<gene>
    <name evidence="1" type="ORF">JO391_14800</name>
</gene>
<protein>
    <submittedName>
        <fullName evidence="1">Uncharacterized protein</fullName>
    </submittedName>
</protein>
<organism evidence="1 2">
    <name type="scientific">Neotabrizicola shimadae</name>
    <dbReference type="NCBI Taxonomy" id="2807096"/>
    <lineage>
        <taxon>Bacteria</taxon>
        <taxon>Pseudomonadati</taxon>
        <taxon>Pseudomonadota</taxon>
        <taxon>Alphaproteobacteria</taxon>
        <taxon>Rhodobacterales</taxon>
        <taxon>Paracoccaceae</taxon>
        <taxon>Neotabrizicola</taxon>
    </lineage>
</organism>
<dbReference type="EMBL" id="CP069370">
    <property type="protein sequence ID" value="QYZ69002.1"/>
    <property type="molecule type" value="Genomic_DNA"/>
</dbReference>
<name>A0A8G0ZS37_9RHOB</name>